<organism evidence="1 2">
    <name type="scientific">Candidatus Infernicultor aquiphilus</name>
    <dbReference type="NCBI Taxonomy" id="1805029"/>
    <lineage>
        <taxon>Bacteria</taxon>
        <taxon>Pseudomonadati</taxon>
        <taxon>Atribacterota</taxon>
        <taxon>Candidatus Phoenicimicrobiia</taxon>
        <taxon>Candidatus Pheonicimicrobiales</taxon>
        <taxon>Candidatus Phoenicimicrobiaceae</taxon>
        <taxon>Candidatus Infernicultor</taxon>
    </lineage>
</organism>
<accession>A0A2M7PT27</accession>
<feature type="non-terminal residue" evidence="1">
    <location>
        <position position="1"/>
    </location>
</feature>
<evidence type="ECO:0000313" key="2">
    <source>
        <dbReference type="Proteomes" id="UP000230646"/>
    </source>
</evidence>
<proteinExistence type="predicted"/>
<name>A0A2M7PT27_9BACT</name>
<dbReference type="RefSeq" id="WP_406607017.1">
    <property type="nucleotide sequence ID" value="NZ_PFKO01000088.1"/>
</dbReference>
<dbReference type="AlphaFoldDB" id="A0A2M7PT27"/>
<sequence length="214" mass="22934">KYISFLIDDIAKFLAKPNYQADLMDEGVAVLAEQIESDLLMLYSNVTTNLIGSAGTDLDADDIIDAGKKLNDSKAPLANRAVVISTKDHAALLKLEKFTSSNWISDNQSALKDASIGRKYGFDIFMSQGVKTTGTSPVSTKNLAFNKGAFVMVSRPLAAPGPQYGVASKVLSADGIGLRVMTSYSHKDGGYLTTIDLLYGVKTIREALACQLIS</sequence>
<gene>
    <name evidence="1" type="ORF">COZ07_02465</name>
</gene>
<dbReference type="EMBL" id="PFKO01000088">
    <property type="protein sequence ID" value="PIY33356.1"/>
    <property type="molecule type" value="Genomic_DNA"/>
</dbReference>
<evidence type="ECO:0008006" key="3">
    <source>
        <dbReference type="Google" id="ProtNLM"/>
    </source>
</evidence>
<protein>
    <recommendedName>
        <fullName evidence="3">Phage major capsid protein</fullName>
    </recommendedName>
</protein>
<reference evidence="1 2" key="1">
    <citation type="submission" date="2017-09" db="EMBL/GenBank/DDBJ databases">
        <title>Depth-based differentiation of microbial function through sediment-hosted aquifers and enrichment of novel symbionts in the deep terrestrial subsurface.</title>
        <authorList>
            <person name="Probst A.J."/>
            <person name="Ladd B."/>
            <person name="Jarett J.K."/>
            <person name="Geller-Mcgrath D.E."/>
            <person name="Sieber C.M."/>
            <person name="Emerson J.B."/>
            <person name="Anantharaman K."/>
            <person name="Thomas B.C."/>
            <person name="Malmstrom R."/>
            <person name="Stieglmeier M."/>
            <person name="Klingl A."/>
            <person name="Woyke T."/>
            <person name="Ryan C.M."/>
            <person name="Banfield J.F."/>
        </authorList>
    </citation>
    <scope>NUCLEOTIDE SEQUENCE [LARGE SCALE GENOMIC DNA]</scope>
    <source>
        <strain evidence="1">CG_4_10_14_3_um_filter_34_13</strain>
    </source>
</reference>
<dbReference type="Proteomes" id="UP000230646">
    <property type="component" value="Unassembled WGS sequence"/>
</dbReference>
<evidence type="ECO:0000313" key="1">
    <source>
        <dbReference type="EMBL" id="PIY33356.1"/>
    </source>
</evidence>
<comment type="caution">
    <text evidence="1">The sequence shown here is derived from an EMBL/GenBank/DDBJ whole genome shotgun (WGS) entry which is preliminary data.</text>
</comment>